<reference evidence="2" key="2">
    <citation type="journal article" date="2015" name="Fish Shellfish Immunol.">
        <title>Early steps in the European eel (Anguilla anguilla)-Vibrio vulnificus interaction in the gills: Role of the RtxA13 toxin.</title>
        <authorList>
            <person name="Callol A."/>
            <person name="Pajuelo D."/>
            <person name="Ebbesson L."/>
            <person name="Teles M."/>
            <person name="MacKenzie S."/>
            <person name="Amaro C."/>
        </authorList>
    </citation>
    <scope>NUCLEOTIDE SEQUENCE</scope>
</reference>
<reference evidence="2" key="1">
    <citation type="submission" date="2014-11" db="EMBL/GenBank/DDBJ databases">
        <authorList>
            <person name="Amaro Gonzalez C."/>
        </authorList>
    </citation>
    <scope>NUCLEOTIDE SEQUENCE</scope>
</reference>
<protein>
    <submittedName>
        <fullName evidence="2">Uncharacterized protein</fullName>
    </submittedName>
</protein>
<accession>A0A0E9X2S4</accession>
<feature type="region of interest" description="Disordered" evidence="1">
    <location>
        <begin position="17"/>
        <end position="36"/>
    </location>
</feature>
<sequence>MVLLLFFLERGWRGWDDHRPPPQSHRKQGRALPSSPLLSHSFPPFFSSQTRRFSLSLSLSLSSAGDLDQCLCVPSVTNVASLIVMLDLRNLTIC</sequence>
<organism evidence="2">
    <name type="scientific">Anguilla anguilla</name>
    <name type="common">European freshwater eel</name>
    <name type="synonym">Muraena anguilla</name>
    <dbReference type="NCBI Taxonomy" id="7936"/>
    <lineage>
        <taxon>Eukaryota</taxon>
        <taxon>Metazoa</taxon>
        <taxon>Chordata</taxon>
        <taxon>Craniata</taxon>
        <taxon>Vertebrata</taxon>
        <taxon>Euteleostomi</taxon>
        <taxon>Actinopterygii</taxon>
        <taxon>Neopterygii</taxon>
        <taxon>Teleostei</taxon>
        <taxon>Anguilliformes</taxon>
        <taxon>Anguillidae</taxon>
        <taxon>Anguilla</taxon>
    </lineage>
</organism>
<evidence type="ECO:0000256" key="1">
    <source>
        <dbReference type="SAM" id="MobiDB-lite"/>
    </source>
</evidence>
<proteinExistence type="predicted"/>
<name>A0A0E9X2S4_ANGAN</name>
<evidence type="ECO:0000313" key="2">
    <source>
        <dbReference type="EMBL" id="JAH95988.1"/>
    </source>
</evidence>
<dbReference type="EMBL" id="GBXM01012589">
    <property type="protein sequence ID" value="JAH95988.1"/>
    <property type="molecule type" value="Transcribed_RNA"/>
</dbReference>
<dbReference type="AlphaFoldDB" id="A0A0E9X2S4"/>